<feature type="non-terminal residue" evidence="1">
    <location>
        <position position="111"/>
    </location>
</feature>
<feature type="non-terminal residue" evidence="1">
    <location>
        <position position="1"/>
    </location>
</feature>
<organism evidence="1">
    <name type="scientific">marine sediment metagenome</name>
    <dbReference type="NCBI Taxonomy" id="412755"/>
    <lineage>
        <taxon>unclassified sequences</taxon>
        <taxon>metagenomes</taxon>
        <taxon>ecological metagenomes</taxon>
    </lineage>
</organism>
<proteinExistence type="predicted"/>
<dbReference type="EMBL" id="BART01039778">
    <property type="protein sequence ID" value="GAH23332.1"/>
    <property type="molecule type" value="Genomic_DNA"/>
</dbReference>
<reference evidence="1" key="1">
    <citation type="journal article" date="2014" name="Front. Microbiol.">
        <title>High frequency of phylogenetically diverse reductive dehalogenase-homologous genes in deep subseafloor sedimentary metagenomes.</title>
        <authorList>
            <person name="Kawai M."/>
            <person name="Futagami T."/>
            <person name="Toyoda A."/>
            <person name="Takaki Y."/>
            <person name="Nishi S."/>
            <person name="Hori S."/>
            <person name="Arai W."/>
            <person name="Tsubouchi T."/>
            <person name="Morono Y."/>
            <person name="Uchiyama I."/>
            <person name="Ito T."/>
            <person name="Fujiyama A."/>
            <person name="Inagaki F."/>
            <person name="Takami H."/>
        </authorList>
    </citation>
    <scope>NUCLEOTIDE SEQUENCE</scope>
    <source>
        <strain evidence="1">Expedition CK06-06</strain>
    </source>
</reference>
<evidence type="ECO:0000313" key="1">
    <source>
        <dbReference type="EMBL" id="GAH23332.1"/>
    </source>
</evidence>
<gene>
    <name evidence="1" type="ORF">S01H4_65167</name>
</gene>
<protein>
    <submittedName>
        <fullName evidence="1">Uncharacterized protein</fullName>
    </submittedName>
</protein>
<dbReference type="AlphaFoldDB" id="X1DT46"/>
<accession>X1DT46</accession>
<comment type="caution">
    <text evidence="1">The sequence shown here is derived from an EMBL/GenBank/DDBJ whole genome shotgun (WGS) entry which is preliminary data.</text>
</comment>
<sequence>DGSRKLVSKLPNGKIIFPDRSEQIEKVEVGIPYICLVYEREREAFAKVCSEEYRPKIFVQSNKLVTMVWRDKSGKVRNKLFPGNTYEERILLSVKEMEKLGFPSVSIIFRA</sequence>
<name>X1DT46_9ZZZZ</name>